<feature type="binding site" evidence="8">
    <location>
        <position position="345"/>
    </location>
    <ligand>
        <name>Mn(2+)</name>
        <dbReference type="ChEBI" id="CHEBI:29035"/>
        <label>1</label>
    </ligand>
</feature>
<feature type="binding site" evidence="8">
    <location>
        <position position="268"/>
    </location>
    <ligand>
        <name>Mn(2+)</name>
        <dbReference type="ChEBI" id="CHEBI:29035"/>
        <label>1</label>
    </ligand>
</feature>
<evidence type="ECO:0000313" key="12">
    <source>
        <dbReference type="Proteomes" id="UP001595615"/>
    </source>
</evidence>
<dbReference type="InterPro" id="IPR023042">
    <property type="entry name" value="Peptidase_M17_leu_NH2_pept"/>
</dbReference>
<feature type="active site" evidence="8">
    <location>
        <position position="275"/>
    </location>
</feature>
<dbReference type="NCBIfam" id="NF002077">
    <property type="entry name" value="PRK00913.2-4"/>
    <property type="match status" value="1"/>
</dbReference>
<comment type="cofactor">
    <cofactor evidence="8">
        <name>Mn(2+)</name>
        <dbReference type="ChEBI" id="CHEBI:29035"/>
    </cofactor>
    <text evidence="8">Binds 2 manganese ions per subunit.</text>
</comment>
<name>A0ABV7X6U8_9SPHN</name>
<dbReference type="SUPFAM" id="SSF53187">
    <property type="entry name" value="Zn-dependent exopeptidases"/>
    <property type="match status" value="1"/>
</dbReference>
<evidence type="ECO:0000256" key="1">
    <source>
        <dbReference type="ARBA" id="ARBA00000135"/>
    </source>
</evidence>
<comment type="subcellular location">
    <subcellularLocation>
        <location evidence="8">Cytoplasm</location>
    </subcellularLocation>
</comment>
<dbReference type="InterPro" id="IPR008283">
    <property type="entry name" value="Peptidase_M17_N"/>
</dbReference>
<evidence type="ECO:0000256" key="6">
    <source>
        <dbReference type="ARBA" id="ARBA00022801"/>
    </source>
</evidence>
<dbReference type="Pfam" id="PF00883">
    <property type="entry name" value="Peptidase_M17"/>
    <property type="match status" value="1"/>
</dbReference>
<dbReference type="Gene3D" id="3.40.220.10">
    <property type="entry name" value="Leucine Aminopeptidase, subunit E, domain 1"/>
    <property type="match status" value="1"/>
</dbReference>
<comment type="catalytic activity">
    <reaction evidence="1 8">
        <text>Release of an N-terminal amino acid, Xaa-|-Yaa-, in which Xaa is preferably Leu, but may be other amino acids including Pro although not Arg or Lys, and Yaa may be Pro. Amino acid amides and methyl esters are also readily hydrolyzed, but rates on arylamides are exceedingly low.</text>
        <dbReference type="EC" id="3.4.11.1"/>
    </reaction>
</comment>
<keyword evidence="8" id="KW-0963">Cytoplasm</keyword>
<feature type="domain" description="Cytosol aminopeptidase" evidence="10">
    <location>
        <begin position="343"/>
        <end position="350"/>
    </location>
</feature>
<feature type="binding site" evidence="8">
    <location>
        <position position="263"/>
    </location>
    <ligand>
        <name>Mn(2+)</name>
        <dbReference type="ChEBI" id="CHEBI:29035"/>
        <label>2</label>
    </ligand>
</feature>
<dbReference type="InterPro" id="IPR043472">
    <property type="entry name" value="Macro_dom-like"/>
</dbReference>
<evidence type="ECO:0000256" key="9">
    <source>
        <dbReference type="SAM" id="SignalP"/>
    </source>
</evidence>
<comment type="catalytic activity">
    <reaction evidence="2 8">
        <text>Release of an N-terminal amino acid, preferentially leucine, but not glutamic or aspartic acids.</text>
        <dbReference type="EC" id="3.4.11.10"/>
    </reaction>
</comment>
<proteinExistence type="inferred from homology"/>
<feature type="active site" evidence="8">
    <location>
        <position position="349"/>
    </location>
</feature>
<evidence type="ECO:0000256" key="7">
    <source>
        <dbReference type="ARBA" id="ARBA00023211"/>
    </source>
</evidence>
<dbReference type="Pfam" id="PF02789">
    <property type="entry name" value="Peptidase_M17_N"/>
    <property type="match status" value="1"/>
</dbReference>
<dbReference type="Proteomes" id="UP001595615">
    <property type="component" value="Unassembled WGS sequence"/>
</dbReference>
<gene>
    <name evidence="8" type="primary">pepA</name>
    <name evidence="11" type="ORF">ACFOMD_02730</name>
</gene>
<organism evidence="11 12">
    <name type="scientific">Sphingoaurantiacus capsulatus</name>
    <dbReference type="NCBI Taxonomy" id="1771310"/>
    <lineage>
        <taxon>Bacteria</taxon>
        <taxon>Pseudomonadati</taxon>
        <taxon>Pseudomonadota</taxon>
        <taxon>Alphaproteobacteria</taxon>
        <taxon>Sphingomonadales</taxon>
        <taxon>Sphingosinicellaceae</taxon>
        <taxon>Sphingoaurantiacus</taxon>
    </lineage>
</organism>
<comment type="function">
    <text evidence="8">Presumably involved in the processing and regular turnover of intracellular proteins. Catalyzes the removal of unsubstituted N-terminal amino acids from various peptides.</text>
</comment>
<keyword evidence="4 8" id="KW-0031">Aminopeptidase</keyword>
<evidence type="ECO:0000256" key="4">
    <source>
        <dbReference type="ARBA" id="ARBA00022438"/>
    </source>
</evidence>
<dbReference type="EMBL" id="JBHRXV010000001">
    <property type="protein sequence ID" value="MFC3711468.1"/>
    <property type="molecule type" value="Genomic_DNA"/>
</dbReference>
<keyword evidence="7 8" id="KW-0464">Manganese</keyword>
<evidence type="ECO:0000256" key="3">
    <source>
        <dbReference type="ARBA" id="ARBA00009528"/>
    </source>
</evidence>
<dbReference type="EC" id="3.4.11.1" evidence="8"/>
<keyword evidence="8" id="KW-0479">Metal-binding</keyword>
<dbReference type="PANTHER" id="PTHR11963">
    <property type="entry name" value="LEUCINE AMINOPEPTIDASE-RELATED"/>
    <property type="match status" value="1"/>
</dbReference>
<dbReference type="CDD" id="cd00433">
    <property type="entry name" value="Peptidase_M17"/>
    <property type="match status" value="1"/>
</dbReference>
<sequence length="499" mass="51264">MRPLILAMLAGLAAAPAAAAVLPVTVAAQAPAAGTLVLPLANAGDLARVGTALDAATQAAVSRALTAAAFDYKAKSTLSLRGIGTYDRLLIVGLGAAPTRVDLQNIGGIAAREAGKDKAVALVASHLPATAATDVALGYRLGSYSFDAYKKPEKPVVRAPLTVVGAGNTDEQASVAEAVAFTRDLVAEPANIIYPESFVERTRAAFAGVGGVKIEVLDVPAMEKLGMGAILSVGKGSTRPPRMLIVEYKGAGAPAKPIVLPGKGITFDSGGISIKPGTGMWRMKNDMAGAASVVGAVLALSKARAPVNVVAIAALAENMPDGNASRPGDVVRAMNGKTIEIISTDAEGRLVLADAMVYAKKYDPAAIVDLATLTGAVGGALGNEYAGLFSRQDWLADQLIAAGKATGEELWRLPLHPNHLEDVKSDYADIRNSTEGNQPGASHGAVFIGYFGDPKTPWAHLDIASMAMSSEAVPTVPKGATGYGVQLLDRFVRDFKPGN</sequence>
<feature type="signal peptide" evidence="9">
    <location>
        <begin position="1"/>
        <end position="19"/>
    </location>
</feature>
<dbReference type="SUPFAM" id="SSF52949">
    <property type="entry name" value="Macro domain-like"/>
    <property type="match status" value="1"/>
</dbReference>
<evidence type="ECO:0000256" key="8">
    <source>
        <dbReference type="HAMAP-Rule" id="MF_00181"/>
    </source>
</evidence>
<feature type="binding site" evidence="8">
    <location>
        <position position="347"/>
    </location>
    <ligand>
        <name>Mn(2+)</name>
        <dbReference type="ChEBI" id="CHEBI:29035"/>
        <label>2</label>
    </ligand>
</feature>
<reference evidence="12" key="1">
    <citation type="journal article" date="2019" name="Int. J. Syst. Evol. Microbiol.">
        <title>The Global Catalogue of Microorganisms (GCM) 10K type strain sequencing project: providing services to taxonomists for standard genome sequencing and annotation.</title>
        <authorList>
            <consortium name="The Broad Institute Genomics Platform"/>
            <consortium name="The Broad Institute Genome Sequencing Center for Infectious Disease"/>
            <person name="Wu L."/>
            <person name="Ma J."/>
        </authorList>
    </citation>
    <scope>NUCLEOTIDE SEQUENCE [LARGE SCALE GENOMIC DNA]</scope>
    <source>
        <strain evidence="12">KCTC 42644</strain>
    </source>
</reference>
<dbReference type="PRINTS" id="PR00481">
    <property type="entry name" value="LAMNOPPTDASE"/>
</dbReference>
<keyword evidence="12" id="KW-1185">Reference proteome</keyword>
<evidence type="ECO:0000313" key="11">
    <source>
        <dbReference type="EMBL" id="MFC3711468.1"/>
    </source>
</evidence>
<accession>A0ABV7X6U8</accession>
<dbReference type="PROSITE" id="PS00631">
    <property type="entry name" value="CYTOSOL_AP"/>
    <property type="match status" value="1"/>
</dbReference>
<dbReference type="GO" id="GO:0004177">
    <property type="term" value="F:aminopeptidase activity"/>
    <property type="evidence" value="ECO:0007669"/>
    <property type="project" value="UniProtKB-KW"/>
</dbReference>
<evidence type="ECO:0000256" key="2">
    <source>
        <dbReference type="ARBA" id="ARBA00000967"/>
    </source>
</evidence>
<feature type="binding site" evidence="8">
    <location>
        <position position="347"/>
    </location>
    <ligand>
        <name>Mn(2+)</name>
        <dbReference type="ChEBI" id="CHEBI:29035"/>
        <label>1</label>
    </ligand>
</feature>
<dbReference type="HAMAP" id="MF_00181">
    <property type="entry name" value="Cytosol_peptidase_M17"/>
    <property type="match status" value="1"/>
</dbReference>
<feature type="chain" id="PRO_5046870651" description="Probable cytosol aminopeptidase" evidence="9">
    <location>
        <begin position="20"/>
        <end position="499"/>
    </location>
</feature>
<evidence type="ECO:0000259" key="10">
    <source>
        <dbReference type="PROSITE" id="PS00631"/>
    </source>
</evidence>
<keyword evidence="9" id="KW-0732">Signal</keyword>
<dbReference type="InterPro" id="IPR000819">
    <property type="entry name" value="Peptidase_M17_C"/>
</dbReference>
<dbReference type="RefSeq" id="WP_380856428.1">
    <property type="nucleotide sequence ID" value="NZ_JBHRXV010000001.1"/>
</dbReference>
<comment type="similarity">
    <text evidence="3 8">Belongs to the peptidase M17 family.</text>
</comment>
<protein>
    <recommendedName>
        <fullName evidence="8">Probable cytosol aminopeptidase</fullName>
        <ecNumber evidence="8">3.4.11.1</ecNumber>
    </recommendedName>
    <alternativeName>
        <fullName evidence="8">Leucine aminopeptidase</fullName>
        <shortName evidence="8">LAP</shortName>
        <ecNumber evidence="8">3.4.11.10</ecNumber>
    </alternativeName>
    <alternativeName>
        <fullName evidence="8">Leucyl aminopeptidase</fullName>
    </alternativeName>
</protein>
<keyword evidence="5 8" id="KW-0645">Protease</keyword>
<feature type="binding site" evidence="8">
    <location>
        <position position="286"/>
    </location>
    <ligand>
        <name>Mn(2+)</name>
        <dbReference type="ChEBI" id="CHEBI:29035"/>
        <label>2</label>
    </ligand>
</feature>
<dbReference type="EC" id="3.4.11.10" evidence="8"/>
<dbReference type="InterPro" id="IPR011356">
    <property type="entry name" value="Leucine_aapep/pepB"/>
</dbReference>
<dbReference type="Gene3D" id="3.40.630.10">
    <property type="entry name" value="Zn peptidases"/>
    <property type="match status" value="1"/>
</dbReference>
<keyword evidence="6 8" id="KW-0378">Hydrolase</keyword>
<evidence type="ECO:0000256" key="5">
    <source>
        <dbReference type="ARBA" id="ARBA00022670"/>
    </source>
</evidence>
<comment type="caution">
    <text evidence="11">The sequence shown here is derived from an EMBL/GenBank/DDBJ whole genome shotgun (WGS) entry which is preliminary data.</text>
</comment>
<feature type="binding site" evidence="8">
    <location>
        <position position="268"/>
    </location>
    <ligand>
        <name>Mn(2+)</name>
        <dbReference type="ChEBI" id="CHEBI:29035"/>
        <label>2</label>
    </ligand>
</feature>
<dbReference type="PANTHER" id="PTHR11963:SF23">
    <property type="entry name" value="CYTOSOL AMINOPEPTIDASE"/>
    <property type="match status" value="1"/>
</dbReference>